<feature type="region of interest" description="Disordered" evidence="1">
    <location>
        <begin position="308"/>
        <end position="328"/>
    </location>
</feature>
<reference evidence="2 3" key="1">
    <citation type="submission" date="2024-09" db="EMBL/GenBank/DDBJ databases">
        <title>A chromosome-level genome assembly of Gray's grenadier anchovy, Coilia grayii.</title>
        <authorList>
            <person name="Fu Z."/>
        </authorList>
    </citation>
    <scope>NUCLEOTIDE SEQUENCE [LARGE SCALE GENOMIC DNA]</scope>
    <source>
        <strain evidence="2">G4</strain>
        <tissue evidence="2">Muscle</tissue>
    </source>
</reference>
<feature type="compositionally biased region" description="Polar residues" evidence="1">
    <location>
        <begin position="203"/>
        <end position="218"/>
    </location>
</feature>
<feature type="compositionally biased region" description="Acidic residues" evidence="1">
    <location>
        <begin position="762"/>
        <end position="774"/>
    </location>
</feature>
<feature type="compositionally biased region" description="Low complexity" evidence="1">
    <location>
        <begin position="726"/>
        <end position="736"/>
    </location>
</feature>
<feature type="compositionally biased region" description="Basic and acidic residues" evidence="1">
    <location>
        <begin position="1197"/>
        <end position="1218"/>
    </location>
</feature>
<feature type="region of interest" description="Disordered" evidence="1">
    <location>
        <begin position="1093"/>
        <end position="1249"/>
    </location>
</feature>
<feature type="region of interest" description="Disordered" evidence="1">
    <location>
        <begin position="418"/>
        <end position="478"/>
    </location>
</feature>
<dbReference type="PANTHER" id="PTHR33480:SF5">
    <property type="entry name" value="SI:DKEY-51D8.9"/>
    <property type="match status" value="1"/>
</dbReference>
<feature type="compositionally biased region" description="Basic residues" evidence="1">
    <location>
        <begin position="745"/>
        <end position="756"/>
    </location>
</feature>
<name>A0ABD1K3R2_9TELE</name>
<dbReference type="InterPro" id="IPR017956">
    <property type="entry name" value="AT_hook_DNA-bd_motif"/>
</dbReference>
<protein>
    <submittedName>
        <fullName evidence="2">Uncharacterized protein</fullName>
    </submittedName>
</protein>
<sequence>MIRLRYLSVLISQRLTLAAQDIFKDVEETIVELHEETKFVKLENTKLKLKLRESGIHFCDESREAVAPVMCPTAIHNCEDPRSGVVTEDSPTAAPVKEELDALAENGSGPEDKEQMAMSPESVAMHIKIETNFTDCTSPEKHRDHIPHTDSSGTQIDARVAANPDDALSWLALEPREPEVFPCVARTWSVRESSGTEAEPQGSVATQVTERSCSQSGDCPSDDNNNDDGYDDFDDVEDGEHRGNDHNLNPESENVAEMSFKPQMSKERPYTRRKAARCGKEKHIVEDVNVEGNTLGKGTISKNATQLVKRPRGRPRKNHSTSISMSALNDLTTETRGSHGSLRSENESTVITGKLRGRTRKGPLTNTKKVVQIDGRNAPIGRPIIRLTRLCISKTTPAEVNVKNGKNTKVQRSILTRVKPNEANPDEMNLKNGQNTSVQASSLTLRTGRPRGRPRKNPQSITDEPSEVGHVNSVPEEPPLKSCQMELEHMNSISKEPPVTLGEVALEHNNSMQLEEPHFTPDEVVLKHKSRASEESPVTPCEASLEQDVGVLEEPPFTSGEVALEHDSSFSEEPPYSPGEMEFEDETSVSEQPNRTGEIHLEQKNNVDSEEPHFTPNEVVLKHNSASEELPFTPCGASSEHDTQHSFSEEPPYSHGGMEFEDETSISEEPTFSTGDVHLEWKNNVEPEEPPISEGCKDLSRPSRKSERLRRQSENTIQPVDRDQQDSASSDEASSGSERDSSALKRPKRRQVKRCRTPFSDFEIEREQEDDSSGEESNCKDSPINTRPRKHRRISRSKPEDAALETGVSVLTLSMRRVKRQYCVYCSKPSSKLARHLELRHYDQEDVVKALSHPRRSNERKRLLARIRNSGNRAHNNRVLKEGKGVLIPCRAFKSNPKDTVYCPGCQGMFSKLNMSKHVKTCQLGQEELCAGVEYQSSLREAKQSPKNFLEVLTGMYEDDVAEAVRGDKLVLKLGQHLFDKKHTCEYIWQKLRELGRLLLNGRKITPLKNMEDYIRLSNWDHLAAAVKDVTGYCESTRTFAISRYAVSLRLSFHSIAEVIKHDANTTGDKETVQNAERFLDCLMIKWHQEFSAPGKSSSNSSSSVVAEEPQEGSDGKNRASSPRDDIERDGGVGHDKDANSDLEKDDDHDHGGNVGGIEDDSQCSDRDGQDKVAPPHLLENKTPQKGSGGKNCASSPKDDDGIERDGGVGLDKDHNRDLEEDDNDHGHGGNVGGTEDDSSQCSNTDGRENVVPLPVLESKTDNATNVSLNGLCDSTQNDTVAKPFLQSELPPQRVATADVTSSPVKGLQESSSITAPNKSDVLLSSLVNSEEISIVPKGRKTTYCLFCKKQVTKLPRHLETHHYEQERVAKALSYPKGSKERKMCLKLLQRKGNRVHNIRVLKEGKGDIIPCRQPGLGKPGDFMHCPYCDGLFIKRGMLRHLKDCSFLKEEDRPMLQTGKKFNMHKLYGLLEPQPDNVSKDLWRILEKMHQDEITLAARGDKYALQLGEQLLDKGQGDAAVREDYIRQRIRELGRLLVTCQRITPMYSLMDLMPPKNWDHLIAVLNEVAGRDDETGCFCNPTILTQLYRSLQKIGRFVESDAVSQQDEELTENARSFNKDFVKKWRKLFPTPYSTRKSATTSSQQRHKIGVKLLPFTEDIKNLHTYLKDHVGECLSALCASPNQTVWANLAKTVLAQLIMFNRRKAREVAQLTLKEFNTKEAYGMPDDDAEDLTPFERELCKYTCRIEISRATGDNVQLLIPPSLATIMETMLHKRLLCSIRYDNIFMFAQPRSLTYYSGVESLESFAKDCGAKHVKKLVSDGLREHVAVISQLLYLKDMHQVTEFMGLSLATHLSNDCVQQETLELARLGKFLTAMEKGQSRPPEQNVQEIVVTPDGKCSEHK</sequence>
<feature type="compositionally biased region" description="Acidic residues" evidence="1">
    <location>
        <begin position="220"/>
        <end position="238"/>
    </location>
</feature>
<proteinExistence type="predicted"/>
<dbReference type="Proteomes" id="UP001591681">
    <property type="component" value="Unassembled WGS sequence"/>
</dbReference>
<evidence type="ECO:0000313" key="2">
    <source>
        <dbReference type="EMBL" id="KAL2093744.1"/>
    </source>
</evidence>
<feature type="region of interest" description="Disordered" evidence="1">
    <location>
        <begin position="555"/>
        <end position="597"/>
    </location>
</feature>
<dbReference type="PANTHER" id="PTHR33480">
    <property type="entry name" value="SET DOMAIN-CONTAINING PROTEIN-RELATED"/>
    <property type="match status" value="1"/>
</dbReference>
<keyword evidence="3" id="KW-1185">Reference proteome</keyword>
<feature type="compositionally biased region" description="Basic residues" evidence="1">
    <location>
        <begin position="309"/>
        <end position="319"/>
    </location>
</feature>
<evidence type="ECO:0000313" key="3">
    <source>
        <dbReference type="Proteomes" id="UP001591681"/>
    </source>
</evidence>
<accession>A0ABD1K3R2</accession>
<comment type="caution">
    <text evidence="2">The sequence shown here is derived from an EMBL/GenBank/DDBJ whole genome shotgun (WGS) entry which is preliminary data.</text>
</comment>
<feature type="compositionally biased region" description="Basic residues" evidence="1">
    <location>
        <begin position="787"/>
        <end position="796"/>
    </location>
</feature>
<dbReference type="EMBL" id="JBHFQA010000009">
    <property type="protein sequence ID" value="KAL2093744.1"/>
    <property type="molecule type" value="Genomic_DNA"/>
</dbReference>
<feature type="region of interest" description="Disordered" evidence="1">
    <location>
        <begin position="191"/>
        <end position="253"/>
    </location>
</feature>
<gene>
    <name evidence="2" type="ORF">ACEWY4_011056</name>
</gene>
<feature type="compositionally biased region" description="Basic and acidic residues" evidence="1">
    <location>
        <begin position="1114"/>
        <end position="1152"/>
    </location>
</feature>
<dbReference type="SMART" id="SM00384">
    <property type="entry name" value="AT_hook"/>
    <property type="match status" value="2"/>
</dbReference>
<feature type="compositionally biased region" description="Basic and acidic residues" evidence="1">
    <location>
        <begin position="695"/>
        <end position="713"/>
    </location>
</feature>
<organism evidence="2 3">
    <name type="scientific">Coilia grayii</name>
    <name type="common">Gray's grenadier anchovy</name>
    <dbReference type="NCBI Taxonomy" id="363190"/>
    <lineage>
        <taxon>Eukaryota</taxon>
        <taxon>Metazoa</taxon>
        <taxon>Chordata</taxon>
        <taxon>Craniata</taxon>
        <taxon>Vertebrata</taxon>
        <taxon>Euteleostomi</taxon>
        <taxon>Actinopterygii</taxon>
        <taxon>Neopterygii</taxon>
        <taxon>Teleostei</taxon>
        <taxon>Clupei</taxon>
        <taxon>Clupeiformes</taxon>
        <taxon>Clupeoidei</taxon>
        <taxon>Engraulidae</taxon>
        <taxon>Coilinae</taxon>
        <taxon>Coilia</taxon>
    </lineage>
</organism>
<evidence type="ECO:0000256" key="1">
    <source>
        <dbReference type="SAM" id="MobiDB-lite"/>
    </source>
</evidence>
<feature type="compositionally biased region" description="Basic and acidic residues" evidence="1">
    <location>
        <begin position="639"/>
        <end position="648"/>
    </location>
</feature>
<feature type="compositionally biased region" description="Polar residues" evidence="1">
    <location>
        <begin position="431"/>
        <end position="442"/>
    </location>
</feature>
<feature type="region of interest" description="Disordered" evidence="1">
    <location>
        <begin position="623"/>
        <end position="803"/>
    </location>
</feature>